<feature type="domain" description="Glucodextranase N-terminal" evidence="2">
    <location>
        <begin position="23"/>
        <end position="285"/>
    </location>
</feature>
<evidence type="ECO:0000259" key="3">
    <source>
        <dbReference type="Pfam" id="PF09985"/>
    </source>
</evidence>
<dbReference type="Pfam" id="PF09137">
    <property type="entry name" value="Glucodextran_N"/>
    <property type="match status" value="1"/>
</dbReference>
<protein>
    <submittedName>
        <fullName evidence="4">Glucan 1,4-alpha-glucosidase</fullName>
    </submittedName>
</protein>
<dbReference type="Gene3D" id="1.50.10.10">
    <property type="match status" value="1"/>
</dbReference>
<feature type="domain" description="Glucodextranase-like C-terminal" evidence="3">
    <location>
        <begin position="817"/>
        <end position="999"/>
    </location>
</feature>
<sequence length="1015" mass="114589">MCSEGLSNSFIFNDRNVQRTAFNWTSAAKNGIGTAIHQPEDGQCPSHVWFTLTDGVLTEVYYPDVAHPQLQQLELWVTDGSSFIDRELEDMYHETRLVKEDALLYEQINTAKNGKYKIRKEWIADPGRDTVLVHIHFEALVGTVRDYQLWVCAKPILGGNSLDDVATVQLAKCGSILAAWDCNFSLTIGATPSFQRVTVMDGRAWDTFASSRRLFEFPSQCGLIGGNVVHLGMIQWDGDGSFSSLTLALSFAQQMDIAKQMLDESLSYSFSDLKNQYEQGWRAYVKNLRPPIVAHRQQYYAAAMVIRAHEDKQQPGAIVASLSILWGTHLPADRPIGGYHLIWPRDLCEVASALVLIGDYPTAQRVLAYLDEVLQRQDGSFPQNAWLDGSPYWTGQQLDETAFPILLAYQLQAMHRYESLVKPAAEYLLKHGPITEQERWEENSGYSPSTLATLIAALVVAAEMAYQADDKELAIICLKKADEWENHIESWTLSRKGTLANHPYYIRISDSPNPDDGHWIELKNGGGWHEKTAVVDAGFLELVRLGIRPADDLSIVQSLNVIDQKLIYHSPSGPLWRRYNGDGYGEYEDGRPYDGAGKGRPWPLLCGERGEYEIAWLSSQRRHSPPNFYTPMKLLRVMENSANEGNLIPEQIWDQDELPLRGLRRNAGTGSATPLIWAMAQYLRLAVCIEEERVVEMPEAVKKRYIDRQYPDSQIPLSLHPISIIDSETESIFLIQGRTEAGVTVVVLHHDERFSTVADTEGNFSFHVPVRMMGQHQMDIMACNRSYSLASQRMTAWYRPTHYYTWTNPDSRLEVPILYPTQPVFHSGDFQLLSVAVGADKQRAYFDVELGHLDNPWLGPSGISKQVIDIYIDMDGQNGSGQIWTKDLQVCFAPECGWEKMIRVTGNWHADSGLYNCDWSYSCKVDIWVEDTSRTIHIAIPLEKLGGVPNKGWGFMVFIAGEEYGRIRPVRKVPGDWHFGGGKDEVWGPQFVDWLVPTNSFSGSTFSALPMLRIG</sequence>
<dbReference type="PANTHER" id="PTHR31616:SF0">
    <property type="entry name" value="GLUCAN 1,4-ALPHA-GLUCOSIDASE"/>
    <property type="match status" value="1"/>
</dbReference>
<dbReference type="SUPFAM" id="SSF48208">
    <property type="entry name" value="Six-hairpin glycosidases"/>
    <property type="match status" value="1"/>
</dbReference>
<dbReference type="InterPro" id="IPR019248">
    <property type="entry name" value="Glucodextran_C"/>
</dbReference>
<dbReference type="Gene3D" id="2.70.98.10">
    <property type="match status" value="1"/>
</dbReference>
<dbReference type="AlphaFoldDB" id="A0A1M6NK18"/>
<dbReference type="SUPFAM" id="SSF49344">
    <property type="entry name" value="CBD9-like"/>
    <property type="match status" value="1"/>
</dbReference>
<dbReference type="InterPro" id="IPR011613">
    <property type="entry name" value="GH15-like"/>
</dbReference>
<dbReference type="Pfam" id="PF00723">
    <property type="entry name" value="Glyco_hydro_15"/>
    <property type="match status" value="1"/>
</dbReference>
<dbReference type="RefSeq" id="WP_072873421.1">
    <property type="nucleotide sequence ID" value="NZ_FRAF01000006.1"/>
</dbReference>
<dbReference type="InterPro" id="IPR008928">
    <property type="entry name" value="6-hairpin_glycosidase_sf"/>
</dbReference>
<dbReference type="PANTHER" id="PTHR31616">
    <property type="entry name" value="TREHALASE"/>
    <property type="match status" value="1"/>
</dbReference>
<keyword evidence="5" id="KW-1185">Reference proteome</keyword>
<proteinExistence type="predicted"/>
<dbReference type="Pfam" id="PF09985">
    <property type="entry name" value="Glucodextran_C"/>
    <property type="match status" value="1"/>
</dbReference>
<dbReference type="InterPro" id="IPR012341">
    <property type="entry name" value="6hp_glycosidase-like_sf"/>
</dbReference>
<dbReference type="Gene3D" id="2.60.40.1190">
    <property type="match status" value="1"/>
</dbReference>
<dbReference type="Proteomes" id="UP000184016">
    <property type="component" value="Unassembled WGS sequence"/>
</dbReference>
<dbReference type="GO" id="GO:0004553">
    <property type="term" value="F:hydrolase activity, hydrolyzing O-glycosyl compounds"/>
    <property type="evidence" value="ECO:0007669"/>
    <property type="project" value="TreeGrafter"/>
</dbReference>
<organism evidence="4 5">
    <name type="scientific">Alicyclobacillus tolerans</name>
    <dbReference type="NCBI Taxonomy" id="90970"/>
    <lineage>
        <taxon>Bacteria</taxon>
        <taxon>Bacillati</taxon>
        <taxon>Bacillota</taxon>
        <taxon>Bacilli</taxon>
        <taxon>Bacillales</taxon>
        <taxon>Alicyclobacillaceae</taxon>
        <taxon>Alicyclobacillus</taxon>
    </lineage>
</organism>
<reference evidence="5" key="1">
    <citation type="submission" date="2016-11" db="EMBL/GenBank/DDBJ databases">
        <authorList>
            <person name="Varghese N."/>
            <person name="Submissions S."/>
        </authorList>
    </citation>
    <scope>NUCLEOTIDE SEQUENCE [LARGE SCALE GENOMIC DNA]</scope>
    <source>
        <strain evidence="5">USBA-503</strain>
    </source>
</reference>
<dbReference type="InterPro" id="IPR015220">
    <property type="entry name" value="Glucodextranase_N"/>
</dbReference>
<dbReference type="STRING" id="1830138.SAMN05443507_10675"/>
<dbReference type="GO" id="GO:0030246">
    <property type="term" value="F:carbohydrate binding"/>
    <property type="evidence" value="ECO:0007669"/>
    <property type="project" value="InterPro"/>
</dbReference>
<dbReference type="EMBL" id="FRAF01000006">
    <property type="protein sequence ID" value="SHJ96023.1"/>
    <property type="molecule type" value="Genomic_DNA"/>
</dbReference>
<dbReference type="GO" id="GO:0016757">
    <property type="term" value="F:glycosyltransferase activity"/>
    <property type="evidence" value="ECO:0007669"/>
    <property type="project" value="UniProtKB-ARBA"/>
</dbReference>
<gene>
    <name evidence="4" type="ORF">SAMN05443507_10675</name>
</gene>
<evidence type="ECO:0000259" key="2">
    <source>
        <dbReference type="Pfam" id="PF09137"/>
    </source>
</evidence>
<evidence type="ECO:0000313" key="5">
    <source>
        <dbReference type="Proteomes" id="UP000184016"/>
    </source>
</evidence>
<feature type="domain" description="GH15-like" evidence="1">
    <location>
        <begin position="295"/>
        <end position="686"/>
    </location>
</feature>
<accession>A0A1M6NK18</accession>
<dbReference type="GO" id="GO:0005975">
    <property type="term" value="P:carbohydrate metabolic process"/>
    <property type="evidence" value="ECO:0007669"/>
    <property type="project" value="InterPro"/>
</dbReference>
<dbReference type="SUPFAM" id="SSF74650">
    <property type="entry name" value="Galactose mutarotase-like"/>
    <property type="match status" value="1"/>
</dbReference>
<dbReference type="InterPro" id="IPR014718">
    <property type="entry name" value="GH-type_carb-bd"/>
</dbReference>
<dbReference type="InterPro" id="IPR011013">
    <property type="entry name" value="Gal_mutarotase_sf_dom"/>
</dbReference>
<evidence type="ECO:0000259" key="1">
    <source>
        <dbReference type="Pfam" id="PF00723"/>
    </source>
</evidence>
<name>A0A1M6NK18_9BACL</name>
<evidence type="ECO:0000313" key="4">
    <source>
        <dbReference type="EMBL" id="SHJ96023.1"/>
    </source>
</evidence>